<dbReference type="OrthoDB" id="9812349at2"/>
<proteinExistence type="predicted"/>
<keyword evidence="1" id="KW-0812">Transmembrane</keyword>
<evidence type="ECO:0000313" key="2">
    <source>
        <dbReference type="EMBL" id="SDT43194.1"/>
    </source>
</evidence>
<sequence length="159" mass="17083">MSYAAPTPTPYGQQAAGDPGTLDLPYYGIGFVDAIKRGFSKFVRFDGRASRSEYWWWTLAAAGIPTVLYIIGAIIGVSTMDKTTGAMGAGGVVFYVIAGLLSLVMIIPSIAVGVRRLHDQNKSGLFYLLVLIPSVGGIIMLVLMCMPSDPQGAQYDRRN</sequence>
<dbReference type="RefSeq" id="WP_091530562.1">
    <property type="nucleotide sequence ID" value="NZ_LT629772.1"/>
</dbReference>
<accession>A0A1H2ABD4</accession>
<feature type="transmembrane region" description="Helical" evidence="1">
    <location>
        <begin position="125"/>
        <end position="144"/>
    </location>
</feature>
<evidence type="ECO:0000256" key="1">
    <source>
        <dbReference type="SAM" id="Phobius"/>
    </source>
</evidence>
<dbReference type="EMBL" id="LT629772">
    <property type="protein sequence ID" value="SDT43194.1"/>
    <property type="molecule type" value="Genomic_DNA"/>
</dbReference>
<dbReference type="Proteomes" id="UP000199103">
    <property type="component" value="Chromosome I"/>
</dbReference>
<keyword evidence="1" id="KW-0472">Membrane</keyword>
<name>A0A1H2ABD4_9ACTN</name>
<reference evidence="2 3" key="1">
    <citation type="submission" date="2016-10" db="EMBL/GenBank/DDBJ databases">
        <authorList>
            <person name="de Groot N.N."/>
        </authorList>
    </citation>
    <scope>NUCLEOTIDE SEQUENCE [LARGE SCALE GENOMIC DNA]</scope>
    <source>
        <strain evidence="2 3">DSM 21800</strain>
    </source>
</reference>
<keyword evidence="1" id="KW-1133">Transmembrane helix</keyword>
<dbReference type="PANTHER" id="PTHR34980">
    <property type="entry name" value="INNER MEMBRANE PROTEIN-RELATED-RELATED"/>
    <property type="match status" value="1"/>
</dbReference>
<evidence type="ECO:0000313" key="3">
    <source>
        <dbReference type="Proteomes" id="UP000199103"/>
    </source>
</evidence>
<dbReference type="Pfam" id="PF05656">
    <property type="entry name" value="DUF805"/>
    <property type="match status" value="1"/>
</dbReference>
<keyword evidence="3" id="KW-1185">Reference proteome</keyword>
<feature type="transmembrane region" description="Helical" evidence="1">
    <location>
        <begin position="92"/>
        <end position="113"/>
    </location>
</feature>
<gene>
    <name evidence="2" type="ORF">SAMN04489812_5807</name>
</gene>
<dbReference type="InterPro" id="IPR008523">
    <property type="entry name" value="DUF805"/>
</dbReference>
<dbReference type="AlphaFoldDB" id="A0A1H2ABD4"/>
<feature type="transmembrane region" description="Helical" evidence="1">
    <location>
        <begin position="54"/>
        <end position="80"/>
    </location>
</feature>
<dbReference type="PANTHER" id="PTHR34980:SF2">
    <property type="entry name" value="INNER MEMBRANE PROTEIN YHAH-RELATED"/>
    <property type="match status" value="1"/>
</dbReference>
<protein>
    <submittedName>
        <fullName evidence="2">Uncharacterized membrane protein YhaH, DUF805 family</fullName>
    </submittedName>
</protein>
<dbReference type="GO" id="GO:0005886">
    <property type="term" value="C:plasma membrane"/>
    <property type="evidence" value="ECO:0007669"/>
    <property type="project" value="TreeGrafter"/>
</dbReference>
<organism evidence="2 3">
    <name type="scientific">Microlunatus soli</name>
    <dbReference type="NCBI Taxonomy" id="630515"/>
    <lineage>
        <taxon>Bacteria</taxon>
        <taxon>Bacillati</taxon>
        <taxon>Actinomycetota</taxon>
        <taxon>Actinomycetes</taxon>
        <taxon>Propionibacteriales</taxon>
        <taxon>Propionibacteriaceae</taxon>
        <taxon>Microlunatus</taxon>
    </lineage>
</organism>